<keyword evidence="1" id="KW-0812">Transmembrane</keyword>
<dbReference type="Proteomes" id="UP000198406">
    <property type="component" value="Unassembled WGS sequence"/>
</dbReference>
<proteinExistence type="predicted"/>
<evidence type="ECO:0000313" key="2">
    <source>
        <dbReference type="EMBL" id="GAX14751.1"/>
    </source>
</evidence>
<dbReference type="EMBL" id="BDSP01000082">
    <property type="protein sequence ID" value="GAX14751.1"/>
    <property type="molecule type" value="Genomic_DNA"/>
</dbReference>
<comment type="caution">
    <text evidence="2">The sequence shown here is derived from an EMBL/GenBank/DDBJ whole genome shotgun (WGS) entry which is preliminary data.</text>
</comment>
<dbReference type="InParanoid" id="A0A1Z5JLU3"/>
<gene>
    <name evidence="2" type="ORF">FisN_11Hh296</name>
</gene>
<keyword evidence="1" id="KW-0472">Membrane</keyword>
<organism evidence="2 3">
    <name type="scientific">Fistulifera solaris</name>
    <name type="common">Oleaginous diatom</name>
    <dbReference type="NCBI Taxonomy" id="1519565"/>
    <lineage>
        <taxon>Eukaryota</taxon>
        <taxon>Sar</taxon>
        <taxon>Stramenopiles</taxon>
        <taxon>Ochrophyta</taxon>
        <taxon>Bacillariophyta</taxon>
        <taxon>Bacillariophyceae</taxon>
        <taxon>Bacillariophycidae</taxon>
        <taxon>Naviculales</taxon>
        <taxon>Naviculaceae</taxon>
        <taxon>Fistulifera</taxon>
    </lineage>
</organism>
<keyword evidence="3" id="KW-1185">Reference proteome</keyword>
<feature type="transmembrane region" description="Helical" evidence="1">
    <location>
        <begin position="12"/>
        <end position="32"/>
    </location>
</feature>
<name>A0A1Z5JLU3_FISSO</name>
<protein>
    <submittedName>
        <fullName evidence="2">Uncharacterized protein</fullName>
    </submittedName>
</protein>
<evidence type="ECO:0000313" key="3">
    <source>
        <dbReference type="Proteomes" id="UP000198406"/>
    </source>
</evidence>
<keyword evidence="1" id="KW-1133">Transmembrane helix</keyword>
<accession>A0A1Z5JLU3</accession>
<dbReference type="AlphaFoldDB" id="A0A1Z5JLU3"/>
<sequence>MTLLATDKNSHSWMALGSAILLFSAATVGFYHTSSFETLLDRSLLHQCNGPARGIKLTPDRPHYVAAIVNPRIFYIPTPTAELNSFCSCEVECETGFIDLYMTDHEGFWTFPDFINNWVPEEEYECISSNKGNSKETCQIRGVGDEWYCYIMIKAKVPASRCAIECSYVV</sequence>
<reference evidence="2 3" key="1">
    <citation type="journal article" date="2015" name="Plant Cell">
        <title>Oil accumulation by the oleaginous diatom Fistulifera solaris as revealed by the genome and transcriptome.</title>
        <authorList>
            <person name="Tanaka T."/>
            <person name="Maeda Y."/>
            <person name="Veluchamy A."/>
            <person name="Tanaka M."/>
            <person name="Abida H."/>
            <person name="Marechal E."/>
            <person name="Bowler C."/>
            <person name="Muto M."/>
            <person name="Sunaga Y."/>
            <person name="Tanaka M."/>
            <person name="Yoshino T."/>
            <person name="Taniguchi T."/>
            <person name="Fukuda Y."/>
            <person name="Nemoto M."/>
            <person name="Matsumoto M."/>
            <person name="Wong P.S."/>
            <person name="Aburatani S."/>
            <person name="Fujibuchi W."/>
        </authorList>
    </citation>
    <scope>NUCLEOTIDE SEQUENCE [LARGE SCALE GENOMIC DNA]</scope>
    <source>
        <strain evidence="2 3">JPCC DA0580</strain>
    </source>
</reference>
<evidence type="ECO:0000256" key="1">
    <source>
        <dbReference type="SAM" id="Phobius"/>
    </source>
</evidence>